<dbReference type="Pfam" id="PF08327">
    <property type="entry name" value="AHSA1"/>
    <property type="match status" value="1"/>
</dbReference>
<dbReference type="AlphaFoldDB" id="A0A1D4MV05"/>
<dbReference type="Proteomes" id="UP000095412">
    <property type="component" value="Unassembled WGS sequence"/>
</dbReference>
<dbReference type="Proteomes" id="UP000095768">
    <property type="component" value="Unassembled WGS sequence"/>
</dbReference>
<feature type="domain" description="Activator of Hsp90 ATPase homologue 1/2-like C-terminal" evidence="2">
    <location>
        <begin position="32"/>
        <end position="146"/>
    </location>
</feature>
<reference evidence="3 5" key="2">
    <citation type="submission" date="2016-09" db="EMBL/GenBank/DDBJ databases">
        <authorList>
            <consortium name="Pathogen Informatics"/>
            <person name="Sun Q."/>
            <person name="Inoue M."/>
        </authorList>
    </citation>
    <scope>NUCLEOTIDE SEQUENCE [LARGE SCALE GENOMIC DNA]</scope>
    <source>
        <strain evidence="3 5">82C</strain>
    </source>
</reference>
<name>A0A1D4MV05_9STAP</name>
<keyword evidence="5" id="KW-1185">Reference proteome</keyword>
<dbReference type="InterPro" id="IPR023393">
    <property type="entry name" value="START-like_dom_sf"/>
</dbReference>
<sequence length="156" mass="18170">MHITINICKIHIVNHNRKGMDDLDIVTKMQVNVPKERVFEAFIDPEQIGGFWFSSSSQRWEEGKSITLRYKEYDAELDVQIERIDLNNMIEFTWGPHPVAIHFEDMGQNTIVTTIEKHFDSTEVEQILGQKEGWVYMLSCLKAYMEHGISIRAAIL</sequence>
<proteinExistence type="inferred from homology"/>
<dbReference type="SUPFAM" id="SSF55961">
    <property type="entry name" value="Bet v1-like"/>
    <property type="match status" value="1"/>
</dbReference>
<dbReference type="InterPro" id="IPR013538">
    <property type="entry name" value="ASHA1/2-like_C"/>
</dbReference>
<protein>
    <submittedName>
        <fullName evidence="4">Activator of Hsp90 ATPase homolog 1-like protein</fullName>
    </submittedName>
</protein>
<evidence type="ECO:0000313" key="6">
    <source>
        <dbReference type="Proteomes" id="UP000095768"/>
    </source>
</evidence>
<evidence type="ECO:0000313" key="5">
    <source>
        <dbReference type="Proteomes" id="UP000095412"/>
    </source>
</evidence>
<accession>A0A1D4MV05</accession>
<dbReference type="Gene3D" id="3.30.530.20">
    <property type="match status" value="1"/>
</dbReference>
<evidence type="ECO:0000259" key="2">
    <source>
        <dbReference type="Pfam" id="PF08327"/>
    </source>
</evidence>
<comment type="similarity">
    <text evidence="1">Belongs to the AHA1 family.</text>
</comment>
<evidence type="ECO:0000256" key="1">
    <source>
        <dbReference type="ARBA" id="ARBA00006817"/>
    </source>
</evidence>
<evidence type="ECO:0000313" key="4">
    <source>
        <dbReference type="EMBL" id="SCT24238.1"/>
    </source>
</evidence>
<organism evidence="4 6">
    <name type="scientific">Staphylococcus caeli</name>
    <dbReference type="NCBI Taxonomy" id="2201815"/>
    <lineage>
        <taxon>Bacteria</taxon>
        <taxon>Bacillati</taxon>
        <taxon>Bacillota</taxon>
        <taxon>Bacilli</taxon>
        <taxon>Bacillales</taxon>
        <taxon>Staphylococcaceae</taxon>
        <taxon>Staphylococcus</taxon>
    </lineage>
</organism>
<dbReference type="EMBL" id="FMPI01000010">
    <property type="protein sequence ID" value="SCT02271.1"/>
    <property type="molecule type" value="Genomic_DNA"/>
</dbReference>
<gene>
    <name evidence="4" type="ORF">SAMEA2297795_02071</name>
    <name evidence="3" type="ORF">SAMEA2297796_01592</name>
</gene>
<reference evidence="4 6" key="1">
    <citation type="submission" date="2016-09" db="EMBL/GenBank/DDBJ databases">
        <authorList>
            <consortium name="Pathogen Informatics"/>
        </authorList>
    </citation>
    <scope>NUCLEOTIDE SEQUENCE [LARGE SCALE GENOMIC DNA]</scope>
    <source>
        <strain evidence="4 6">82B</strain>
    </source>
</reference>
<evidence type="ECO:0000313" key="3">
    <source>
        <dbReference type="EMBL" id="SCT02271.1"/>
    </source>
</evidence>
<dbReference type="EMBL" id="FMPG01000010">
    <property type="protein sequence ID" value="SCT24238.1"/>
    <property type="molecule type" value="Genomic_DNA"/>
</dbReference>